<name>A0A1W6U596_VIBAL</name>
<protein>
    <submittedName>
        <fullName evidence="3">Peptidase family S41</fullName>
    </submittedName>
</protein>
<dbReference type="EMBL" id="CP017902">
    <property type="protein sequence ID" value="ARP18185.1"/>
    <property type="molecule type" value="Genomic_DNA"/>
</dbReference>
<dbReference type="GO" id="GO:0030288">
    <property type="term" value="C:outer membrane-bounded periplasmic space"/>
    <property type="evidence" value="ECO:0007669"/>
    <property type="project" value="TreeGrafter"/>
</dbReference>
<dbReference type="Gene3D" id="3.30.750.170">
    <property type="match status" value="1"/>
</dbReference>
<evidence type="ECO:0000256" key="1">
    <source>
        <dbReference type="SAM" id="MobiDB-lite"/>
    </source>
</evidence>
<dbReference type="SUPFAM" id="SSF52096">
    <property type="entry name" value="ClpP/crotonase"/>
    <property type="match status" value="1"/>
</dbReference>
<dbReference type="GO" id="GO:0008236">
    <property type="term" value="F:serine-type peptidase activity"/>
    <property type="evidence" value="ECO:0007669"/>
    <property type="project" value="InterPro"/>
</dbReference>
<organism evidence="3">
    <name type="scientific">Vibrio alginolyticus</name>
    <dbReference type="NCBI Taxonomy" id="663"/>
    <lineage>
        <taxon>Bacteria</taxon>
        <taxon>Pseudomonadati</taxon>
        <taxon>Pseudomonadota</taxon>
        <taxon>Gammaproteobacteria</taxon>
        <taxon>Vibrionales</taxon>
        <taxon>Vibrionaceae</taxon>
        <taxon>Vibrio</taxon>
    </lineage>
</organism>
<dbReference type="SMART" id="SM00245">
    <property type="entry name" value="TSPc"/>
    <property type="match status" value="1"/>
</dbReference>
<dbReference type="PANTHER" id="PTHR32060:SF30">
    <property type="entry name" value="CARBOXY-TERMINAL PROCESSING PROTEASE CTPA"/>
    <property type="match status" value="1"/>
</dbReference>
<sequence length="531" mass="58261">MKFKYSLATAVTLALLQGCGGGGGDSSSPTPSTSSANGPTWKVHDFSQPSKTFINQCETPRVGLDPYDNYAAYPDKLGSALHEKLFLRAFTNETYLWYDEVPDNNPANYKTVTDYFNTLVTSATTATGKPKDRFHFTVPYEDDMKSSQSGLVAGFGFNWAFLRGVQPRDVRISYTEEASPADRSGIARGDKLLKINNIDVVNTGSQSDIDFINKTLFNPDINQDYTFTFESVDGLEKTVTLTASDVMTSPVKNAKVITHNGMRIGYLQYNSFEPSAQAPLIEAFSMLSAENVDEIVVDLRYNGGGLVLQSSQVGYMLSGAGQNRVFSELIHNDKVMRTIKDGDNIYRFTNLAIDWAAQKYSDQVLPTLNKKRVYVLTSGGTASSSELLINALRGIDVEVIQIGSTTTGKPYGFSPEQNCGTMYYTIQFKSANEKKFGDFADGFIPTPKSQINTELGLNNRVEGCWVNDDLTKPLGDPSEGMLSAALNYMETGTCPPVSPSSFNAMPRNISSPELSDLRSPLRTEAIHVEIN</sequence>
<dbReference type="InterPro" id="IPR005151">
    <property type="entry name" value="Tail-specific_protease"/>
</dbReference>
<dbReference type="RefSeq" id="WP_054730106.1">
    <property type="nucleotide sequence ID" value="NZ_CP017889.1"/>
</dbReference>
<dbReference type="SUPFAM" id="SSF50156">
    <property type="entry name" value="PDZ domain-like"/>
    <property type="match status" value="1"/>
</dbReference>
<dbReference type="CDD" id="cd07561">
    <property type="entry name" value="Peptidase_S41_CPP_like"/>
    <property type="match status" value="1"/>
</dbReference>
<dbReference type="AlphaFoldDB" id="A0A1W6U596"/>
<evidence type="ECO:0000313" key="3">
    <source>
        <dbReference type="EMBL" id="ARP18185.1"/>
    </source>
</evidence>
<dbReference type="InterPro" id="IPR041613">
    <property type="entry name" value="Pept_S41_N"/>
</dbReference>
<feature type="compositionally biased region" description="Low complexity" evidence="1">
    <location>
        <begin position="26"/>
        <end position="40"/>
    </location>
</feature>
<dbReference type="InterPro" id="IPR036034">
    <property type="entry name" value="PDZ_sf"/>
</dbReference>
<evidence type="ECO:0000259" key="2">
    <source>
        <dbReference type="SMART" id="SM00245"/>
    </source>
</evidence>
<gene>
    <name evidence="3" type="ORF">K05K4_13470</name>
</gene>
<accession>A0A1W6U596</accession>
<dbReference type="Gene3D" id="3.90.226.10">
    <property type="entry name" value="2-enoyl-CoA Hydratase, Chain A, domain 1"/>
    <property type="match status" value="1"/>
</dbReference>
<dbReference type="PANTHER" id="PTHR32060">
    <property type="entry name" value="TAIL-SPECIFIC PROTEASE"/>
    <property type="match status" value="1"/>
</dbReference>
<proteinExistence type="predicted"/>
<dbReference type="Pfam" id="PF18294">
    <property type="entry name" value="Pept_S41_N"/>
    <property type="match status" value="1"/>
</dbReference>
<feature type="domain" description="Tail specific protease" evidence="2">
    <location>
        <begin position="234"/>
        <end position="452"/>
    </location>
</feature>
<reference evidence="3" key="1">
    <citation type="submission" date="2016-10" db="EMBL/GenBank/DDBJ databases">
        <title>The High Quality Genome of Vibrio alginolyticus K01M1.</title>
        <authorList>
            <person name="Wendling C."/>
            <person name="Chibani C.M."/>
            <person name="Hertel R."/>
            <person name="Sproer C."/>
            <person name="Bunk B."/>
            <person name="Overmann J."/>
            <person name="Roth O."/>
            <person name="Liesegang H."/>
        </authorList>
    </citation>
    <scope>NUCLEOTIDE SEQUENCE</scope>
    <source>
        <strain evidence="3">K05K4</strain>
    </source>
</reference>
<dbReference type="Pfam" id="PF03572">
    <property type="entry name" value="Peptidase_S41"/>
    <property type="match status" value="1"/>
</dbReference>
<dbReference type="GO" id="GO:0006508">
    <property type="term" value="P:proteolysis"/>
    <property type="evidence" value="ECO:0007669"/>
    <property type="project" value="InterPro"/>
</dbReference>
<dbReference type="PROSITE" id="PS51257">
    <property type="entry name" value="PROKAR_LIPOPROTEIN"/>
    <property type="match status" value="1"/>
</dbReference>
<dbReference type="GO" id="GO:0007165">
    <property type="term" value="P:signal transduction"/>
    <property type="evidence" value="ECO:0007669"/>
    <property type="project" value="TreeGrafter"/>
</dbReference>
<dbReference type="Gene3D" id="2.30.42.10">
    <property type="match status" value="1"/>
</dbReference>
<feature type="region of interest" description="Disordered" evidence="1">
    <location>
        <begin position="22"/>
        <end position="41"/>
    </location>
</feature>
<dbReference type="InterPro" id="IPR029045">
    <property type="entry name" value="ClpP/crotonase-like_dom_sf"/>
</dbReference>
<dbReference type="GO" id="GO:0004175">
    <property type="term" value="F:endopeptidase activity"/>
    <property type="evidence" value="ECO:0007669"/>
    <property type="project" value="TreeGrafter"/>
</dbReference>